<evidence type="ECO:0000256" key="12">
    <source>
        <dbReference type="SAM" id="MobiDB-lite"/>
    </source>
</evidence>
<comment type="subcellular location">
    <subcellularLocation>
        <location evidence="1 11">Membrane</location>
        <topology evidence="1 11">Multi-pass membrane protein</topology>
    </subcellularLocation>
</comment>
<sequence length="588" mass="66555">MNYDHTQRRGSRSRALERSLSYNEAIGNSSDSPPIEIPTIDNTDVYFNEELKKQYRISQTYVEGKEIAFPSIITNIDTNDPIPSSGDGLQTDGSQYSSEDEQAGGCIMMTIDVEHDSPKTSNSTRHFSNASTRPMNSFHTPSSDLYDRIDRLDNDNDIYSTIGTTDTIGPSAYTYSAPYTKRSKKTIHRRKRGPPTRSRRVVQKNGDENVPVRSNIPSKNIKYMRDIVNTVINSKWRFLLLLMVFAHFTFWFIFAGIWYTVANSYQEDIGDGKEHCVTGTSSFAGLLMMSVETQMTIGYGIRFPNEECPEAIFVMVLEIVAGTALSGGLVSLLYTKLVRPNRHVSSVGFSKKAAVCLRDGELCLQFRVWDLMNLHLISSSITAYMLKPIRTLEGELVHNYIHQLKLKNANAFLLWPITVVHVIDADSPLYEFSAEDMMDYRFEIVVCLTGSSKNMGTVTQSRTSYLSKEIIWGYRFKNVLTYSKKKESYIINVDDLHTVEQVPTPLCSASRLKCFEEDIKSSTHIISTPTYMSVTPTDLSSQDDASQPPESIPSSPSFDRNGTQRSFGWNFRKFPETVVEEKDLRGHF</sequence>
<evidence type="ECO:0000256" key="5">
    <source>
        <dbReference type="ARBA" id="ARBA00022882"/>
    </source>
</evidence>
<evidence type="ECO:0000256" key="4">
    <source>
        <dbReference type="ARBA" id="ARBA00022692"/>
    </source>
</evidence>
<keyword evidence="8 11" id="KW-0406">Ion transport</keyword>
<dbReference type="EMBL" id="JBEDNZ010000025">
    <property type="protein sequence ID" value="KAL0810688.1"/>
    <property type="molecule type" value="Genomic_DNA"/>
</dbReference>
<dbReference type="InterPro" id="IPR014756">
    <property type="entry name" value="Ig_E-set"/>
</dbReference>
<feature type="compositionally biased region" description="Polar residues" evidence="12">
    <location>
        <begin position="536"/>
        <end position="545"/>
    </location>
</feature>
<name>A0ABD0S9E8_LOXSC</name>
<comment type="similarity">
    <text evidence="11">Belongs to the inward rectifier-type potassium channel (TC 1.A.2.1) family.</text>
</comment>
<keyword evidence="5 11" id="KW-0851">Voltage-gated channel</keyword>
<feature type="domain" description="Potassium channel inwardly rectifying transmembrane" evidence="14">
    <location>
        <begin position="202"/>
        <end position="340"/>
    </location>
</feature>
<feature type="transmembrane region" description="Helical" evidence="13">
    <location>
        <begin position="312"/>
        <end position="334"/>
    </location>
</feature>
<dbReference type="SUPFAM" id="SSF81324">
    <property type="entry name" value="Voltage-gated potassium channels"/>
    <property type="match status" value="1"/>
</dbReference>
<dbReference type="Pfam" id="PF17655">
    <property type="entry name" value="IRK_C"/>
    <property type="match status" value="1"/>
</dbReference>
<feature type="compositionally biased region" description="Polar residues" evidence="12">
    <location>
        <begin position="78"/>
        <end position="97"/>
    </location>
</feature>
<feature type="compositionally biased region" description="Low complexity" evidence="12">
    <location>
        <begin position="546"/>
        <end position="557"/>
    </location>
</feature>
<keyword evidence="7 13" id="KW-1133">Transmembrane helix</keyword>
<accession>A0ABD0S9E8</accession>
<dbReference type="InterPro" id="IPR013518">
    <property type="entry name" value="K_chnl_inward-rec_Kir_cyto"/>
</dbReference>
<evidence type="ECO:0000256" key="2">
    <source>
        <dbReference type="ARBA" id="ARBA00022448"/>
    </source>
</evidence>
<dbReference type="PRINTS" id="PR01320">
    <property type="entry name" value="KIRCHANNEL"/>
</dbReference>
<dbReference type="InterPro" id="IPR016449">
    <property type="entry name" value="K_chnl_inward-rec_Kir"/>
</dbReference>
<evidence type="ECO:0000259" key="15">
    <source>
        <dbReference type="Pfam" id="PF17655"/>
    </source>
</evidence>
<dbReference type="Proteomes" id="UP001549921">
    <property type="component" value="Unassembled WGS sequence"/>
</dbReference>
<keyword evidence="2 11" id="KW-0813">Transport</keyword>
<reference evidence="16 17" key="1">
    <citation type="submission" date="2024-06" db="EMBL/GenBank/DDBJ databases">
        <title>A chromosome-level genome assembly of beet webworm, Loxostege sticticalis.</title>
        <authorList>
            <person name="Zhang Y."/>
        </authorList>
    </citation>
    <scope>NUCLEOTIDE SEQUENCE [LARGE SCALE GENOMIC DNA]</scope>
    <source>
        <strain evidence="16">AQ028</strain>
        <tissue evidence="16">Male pupae</tissue>
    </source>
</reference>
<dbReference type="Pfam" id="PF01007">
    <property type="entry name" value="IRK"/>
    <property type="match status" value="1"/>
</dbReference>
<evidence type="ECO:0000256" key="11">
    <source>
        <dbReference type="RuleBase" id="RU003822"/>
    </source>
</evidence>
<evidence type="ECO:0000256" key="3">
    <source>
        <dbReference type="ARBA" id="ARBA00022538"/>
    </source>
</evidence>
<organism evidence="16 17">
    <name type="scientific">Loxostege sticticalis</name>
    <name type="common">Beet webworm moth</name>
    <dbReference type="NCBI Taxonomy" id="481309"/>
    <lineage>
        <taxon>Eukaryota</taxon>
        <taxon>Metazoa</taxon>
        <taxon>Ecdysozoa</taxon>
        <taxon>Arthropoda</taxon>
        <taxon>Hexapoda</taxon>
        <taxon>Insecta</taxon>
        <taxon>Pterygota</taxon>
        <taxon>Neoptera</taxon>
        <taxon>Endopterygota</taxon>
        <taxon>Lepidoptera</taxon>
        <taxon>Glossata</taxon>
        <taxon>Ditrysia</taxon>
        <taxon>Pyraloidea</taxon>
        <taxon>Crambidae</taxon>
        <taxon>Pyraustinae</taxon>
        <taxon>Loxostege</taxon>
    </lineage>
</organism>
<dbReference type="InterPro" id="IPR040445">
    <property type="entry name" value="Kir_TM"/>
</dbReference>
<evidence type="ECO:0000256" key="7">
    <source>
        <dbReference type="ARBA" id="ARBA00022989"/>
    </source>
</evidence>
<keyword evidence="6 11" id="KW-0630">Potassium</keyword>
<dbReference type="Gene3D" id="1.10.287.70">
    <property type="match status" value="1"/>
</dbReference>
<dbReference type="PANTHER" id="PTHR11767">
    <property type="entry name" value="INWARD RECTIFIER POTASSIUM CHANNEL"/>
    <property type="match status" value="1"/>
</dbReference>
<proteinExistence type="inferred from homology"/>
<evidence type="ECO:0000313" key="16">
    <source>
        <dbReference type="EMBL" id="KAL0810688.1"/>
    </source>
</evidence>
<keyword evidence="4 11" id="KW-0812">Transmembrane</keyword>
<feature type="region of interest" description="Disordered" evidence="12">
    <location>
        <begin position="182"/>
        <end position="213"/>
    </location>
</feature>
<feature type="compositionally biased region" description="Polar residues" evidence="12">
    <location>
        <begin position="119"/>
        <end position="142"/>
    </location>
</feature>
<keyword evidence="3 11" id="KW-0633">Potassium transport</keyword>
<dbReference type="InterPro" id="IPR041647">
    <property type="entry name" value="IRK_C"/>
</dbReference>
<keyword evidence="9 13" id="KW-0472">Membrane</keyword>
<evidence type="ECO:0000313" key="17">
    <source>
        <dbReference type="Proteomes" id="UP001549921"/>
    </source>
</evidence>
<evidence type="ECO:0000256" key="9">
    <source>
        <dbReference type="ARBA" id="ARBA00023136"/>
    </source>
</evidence>
<evidence type="ECO:0000256" key="8">
    <source>
        <dbReference type="ARBA" id="ARBA00023065"/>
    </source>
</evidence>
<evidence type="ECO:0000256" key="6">
    <source>
        <dbReference type="ARBA" id="ARBA00022958"/>
    </source>
</evidence>
<dbReference type="GO" id="GO:0006813">
    <property type="term" value="P:potassium ion transport"/>
    <property type="evidence" value="ECO:0007669"/>
    <property type="project" value="UniProtKB-KW"/>
</dbReference>
<dbReference type="GO" id="GO:0034702">
    <property type="term" value="C:monoatomic ion channel complex"/>
    <property type="evidence" value="ECO:0007669"/>
    <property type="project" value="UniProtKB-KW"/>
</dbReference>
<dbReference type="SUPFAM" id="SSF81296">
    <property type="entry name" value="E set domains"/>
    <property type="match status" value="1"/>
</dbReference>
<feature type="compositionally biased region" description="Polar residues" evidence="12">
    <location>
        <begin position="558"/>
        <end position="567"/>
    </location>
</feature>
<dbReference type="PANTHER" id="PTHR11767:SF115">
    <property type="entry name" value="INWARDLY RECTIFYING POTASSIUM CHANNEL 3, ISOFORM D"/>
    <property type="match status" value="1"/>
</dbReference>
<feature type="region of interest" description="Disordered" evidence="12">
    <location>
        <begin position="78"/>
        <end position="100"/>
    </location>
</feature>
<feature type="region of interest" description="Disordered" evidence="12">
    <location>
        <begin position="536"/>
        <end position="567"/>
    </location>
</feature>
<dbReference type="Gene3D" id="2.60.40.1400">
    <property type="entry name" value="G protein-activated inward rectifier potassium channel 1"/>
    <property type="match status" value="1"/>
</dbReference>
<evidence type="ECO:0000259" key="14">
    <source>
        <dbReference type="Pfam" id="PF01007"/>
    </source>
</evidence>
<comment type="caution">
    <text evidence="16">The sequence shown here is derived from an EMBL/GenBank/DDBJ whole genome shotgun (WGS) entry which is preliminary data.</text>
</comment>
<dbReference type="GO" id="GO:0034220">
    <property type="term" value="P:monoatomic ion transmembrane transport"/>
    <property type="evidence" value="ECO:0007669"/>
    <property type="project" value="UniProtKB-KW"/>
</dbReference>
<feature type="region of interest" description="Disordered" evidence="12">
    <location>
        <begin position="116"/>
        <end position="142"/>
    </location>
</feature>
<evidence type="ECO:0000256" key="10">
    <source>
        <dbReference type="ARBA" id="ARBA00023303"/>
    </source>
</evidence>
<feature type="transmembrane region" description="Helical" evidence="13">
    <location>
        <begin position="238"/>
        <end position="261"/>
    </location>
</feature>
<feature type="compositionally biased region" description="Basic residues" evidence="12">
    <location>
        <begin position="182"/>
        <end position="202"/>
    </location>
</feature>
<dbReference type="AlphaFoldDB" id="A0ABD0S9E8"/>
<gene>
    <name evidence="16" type="ORF">ABMA28_010017</name>
</gene>
<evidence type="ECO:0000256" key="1">
    <source>
        <dbReference type="ARBA" id="ARBA00004141"/>
    </source>
</evidence>
<evidence type="ECO:0000256" key="13">
    <source>
        <dbReference type="SAM" id="Phobius"/>
    </source>
</evidence>
<feature type="domain" description="Inward rectifier potassium channel C-terminal" evidence="15">
    <location>
        <begin position="348"/>
        <end position="513"/>
    </location>
</feature>
<protein>
    <submittedName>
        <fullName evidence="16">Uncharacterized protein</fullName>
    </submittedName>
</protein>
<keyword evidence="10 11" id="KW-0407">Ion channel</keyword>